<dbReference type="Gene3D" id="3.40.640.10">
    <property type="entry name" value="Type I PLP-dependent aspartate aminotransferase-like (Major domain)"/>
    <property type="match status" value="1"/>
</dbReference>
<feature type="domain" description="HTH gntR-type" evidence="6">
    <location>
        <begin position="1"/>
        <end position="68"/>
    </location>
</feature>
<dbReference type="PANTHER" id="PTHR46577">
    <property type="entry name" value="HTH-TYPE TRANSCRIPTIONAL REGULATORY PROTEIN GABR"/>
    <property type="match status" value="1"/>
</dbReference>
<sequence length="433" mass="45664">MDFVTLADAVARRIVAGDLAPGTRLPTHRAFARQHGVAASTATRVYQELTRRGLIVGEVGRGTFVRAMRPATDPVLAEPTGLRVDLELNFPVQPEQRARLASSMATFIRAGGAANALGAGPSSAVADLATLLVRPGWRPDRVVLTGSGRQAIAAALATCARPGDRLGVEPLTYPVVKAIAARLGLTLVPLDMDDEGIVPERLRAVHRRTPLKAVYLQPDLHNPLGISVPPDRRAALAGALDACGVTVIEDAVYSFLTDAAAPLCDRSLVVDSLSKRVAPGLAVGLIGCSAAMERRVAAAVRSGAWTPSAFAAEVGAHWVRDGTVAAIVAEKRADAVRRHELVRSVLAGFDVIGDPRSYHCWWRLPARWRAETFVAAAARHGIAVTPGAAYAVQPNSTPNAVRLALSAPPLDTLTAALHTLRTLAEGSPDDEFS</sequence>
<dbReference type="InterPro" id="IPR036388">
    <property type="entry name" value="WH-like_DNA-bd_sf"/>
</dbReference>
<protein>
    <submittedName>
        <fullName evidence="7">GntR family transcriptional regulator</fullName>
    </submittedName>
</protein>
<keyword evidence="4" id="KW-0238">DNA-binding</keyword>
<dbReference type="InterPro" id="IPR036390">
    <property type="entry name" value="WH_DNA-bd_sf"/>
</dbReference>
<evidence type="ECO:0000259" key="6">
    <source>
        <dbReference type="PROSITE" id="PS50949"/>
    </source>
</evidence>
<dbReference type="InterPro" id="IPR051446">
    <property type="entry name" value="HTH_trans_reg/aminotransferase"/>
</dbReference>
<proteinExistence type="inferred from homology"/>
<accession>A0A8J4E6Q0</accession>
<dbReference type="GO" id="GO:0030170">
    <property type="term" value="F:pyridoxal phosphate binding"/>
    <property type="evidence" value="ECO:0007669"/>
    <property type="project" value="InterPro"/>
</dbReference>
<dbReference type="Gene3D" id="3.90.1150.10">
    <property type="entry name" value="Aspartate Aminotransferase, domain 1"/>
    <property type="match status" value="1"/>
</dbReference>
<evidence type="ECO:0000313" key="7">
    <source>
        <dbReference type="EMBL" id="GIJ63388.1"/>
    </source>
</evidence>
<gene>
    <name evidence="7" type="ORF">Vau01_109040</name>
</gene>
<keyword evidence="5" id="KW-0804">Transcription</keyword>
<dbReference type="InterPro" id="IPR015424">
    <property type="entry name" value="PyrdxlP-dep_Trfase"/>
</dbReference>
<evidence type="ECO:0000256" key="2">
    <source>
        <dbReference type="ARBA" id="ARBA00022898"/>
    </source>
</evidence>
<dbReference type="Pfam" id="PF00392">
    <property type="entry name" value="GntR"/>
    <property type="match status" value="1"/>
</dbReference>
<organism evidence="7 8">
    <name type="scientific">Virgisporangium aurantiacum</name>
    <dbReference type="NCBI Taxonomy" id="175570"/>
    <lineage>
        <taxon>Bacteria</taxon>
        <taxon>Bacillati</taxon>
        <taxon>Actinomycetota</taxon>
        <taxon>Actinomycetes</taxon>
        <taxon>Micromonosporales</taxon>
        <taxon>Micromonosporaceae</taxon>
        <taxon>Virgisporangium</taxon>
    </lineage>
</organism>
<evidence type="ECO:0000256" key="1">
    <source>
        <dbReference type="ARBA" id="ARBA00005384"/>
    </source>
</evidence>
<comment type="similarity">
    <text evidence="1">In the C-terminal section; belongs to the class-I pyridoxal-phosphate-dependent aminotransferase family.</text>
</comment>
<dbReference type="InterPro" id="IPR000524">
    <property type="entry name" value="Tscrpt_reg_HTH_GntR"/>
</dbReference>
<reference evidence="7" key="1">
    <citation type="submission" date="2021-01" db="EMBL/GenBank/DDBJ databases">
        <title>Whole genome shotgun sequence of Virgisporangium aurantiacum NBRC 16421.</title>
        <authorList>
            <person name="Komaki H."/>
            <person name="Tamura T."/>
        </authorList>
    </citation>
    <scope>NUCLEOTIDE SEQUENCE</scope>
    <source>
        <strain evidence="7">NBRC 16421</strain>
    </source>
</reference>
<dbReference type="PROSITE" id="PS50949">
    <property type="entry name" value="HTH_GNTR"/>
    <property type="match status" value="1"/>
</dbReference>
<dbReference type="EMBL" id="BOPG01000093">
    <property type="protein sequence ID" value="GIJ63388.1"/>
    <property type="molecule type" value="Genomic_DNA"/>
</dbReference>
<dbReference type="SMART" id="SM00345">
    <property type="entry name" value="HTH_GNTR"/>
    <property type="match status" value="1"/>
</dbReference>
<keyword evidence="8" id="KW-1185">Reference proteome</keyword>
<evidence type="ECO:0000256" key="3">
    <source>
        <dbReference type="ARBA" id="ARBA00023015"/>
    </source>
</evidence>
<dbReference type="CDD" id="cd00609">
    <property type="entry name" value="AAT_like"/>
    <property type="match status" value="1"/>
</dbReference>
<keyword evidence="3" id="KW-0805">Transcription regulation</keyword>
<name>A0A8J4E6Q0_9ACTN</name>
<dbReference type="GO" id="GO:0003677">
    <property type="term" value="F:DNA binding"/>
    <property type="evidence" value="ECO:0007669"/>
    <property type="project" value="UniProtKB-KW"/>
</dbReference>
<evidence type="ECO:0000256" key="4">
    <source>
        <dbReference type="ARBA" id="ARBA00023125"/>
    </source>
</evidence>
<dbReference type="SUPFAM" id="SSF53383">
    <property type="entry name" value="PLP-dependent transferases"/>
    <property type="match status" value="1"/>
</dbReference>
<evidence type="ECO:0000256" key="5">
    <source>
        <dbReference type="ARBA" id="ARBA00023163"/>
    </source>
</evidence>
<dbReference type="InterPro" id="IPR004839">
    <property type="entry name" value="Aminotransferase_I/II_large"/>
</dbReference>
<dbReference type="InterPro" id="IPR015421">
    <property type="entry name" value="PyrdxlP-dep_Trfase_major"/>
</dbReference>
<dbReference type="SUPFAM" id="SSF46785">
    <property type="entry name" value="Winged helix' DNA-binding domain"/>
    <property type="match status" value="1"/>
</dbReference>
<dbReference type="CDD" id="cd07377">
    <property type="entry name" value="WHTH_GntR"/>
    <property type="match status" value="1"/>
</dbReference>
<dbReference type="PANTHER" id="PTHR46577:SF1">
    <property type="entry name" value="HTH-TYPE TRANSCRIPTIONAL REGULATORY PROTEIN GABR"/>
    <property type="match status" value="1"/>
</dbReference>
<dbReference type="Gene3D" id="1.10.10.10">
    <property type="entry name" value="Winged helix-like DNA-binding domain superfamily/Winged helix DNA-binding domain"/>
    <property type="match status" value="1"/>
</dbReference>
<dbReference type="Proteomes" id="UP000612585">
    <property type="component" value="Unassembled WGS sequence"/>
</dbReference>
<evidence type="ECO:0000313" key="8">
    <source>
        <dbReference type="Proteomes" id="UP000612585"/>
    </source>
</evidence>
<comment type="caution">
    <text evidence="7">The sequence shown here is derived from an EMBL/GenBank/DDBJ whole genome shotgun (WGS) entry which is preliminary data.</text>
</comment>
<keyword evidence="2" id="KW-0663">Pyridoxal phosphate</keyword>
<dbReference type="InterPro" id="IPR015422">
    <property type="entry name" value="PyrdxlP-dep_Trfase_small"/>
</dbReference>
<dbReference type="GO" id="GO:0003700">
    <property type="term" value="F:DNA-binding transcription factor activity"/>
    <property type="evidence" value="ECO:0007669"/>
    <property type="project" value="InterPro"/>
</dbReference>
<dbReference type="AlphaFoldDB" id="A0A8J4E6Q0"/>
<dbReference type="Pfam" id="PF00155">
    <property type="entry name" value="Aminotran_1_2"/>
    <property type="match status" value="1"/>
</dbReference>